<dbReference type="AlphaFoldDB" id="A0AAQ3TUR8"/>
<gene>
    <name evidence="2" type="ORF">U9M48_027457</name>
</gene>
<reference evidence="2 3" key="1">
    <citation type="submission" date="2024-02" db="EMBL/GenBank/DDBJ databases">
        <title>High-quality chromosome-scale genome assembly of Pensacola bahiagrass (Paspalum notatum Flugge var. saurae).</title>
        <authorList>
            <person name="Vega J.M."/>
            <person name="Podio M."/>
            <person name="Orjuela J."/>
            <person name="Siena L.A."/>
            <person name="Pessino S.C."/>
            <person name="Combes M.C."/>
            <person name="Mariac C."/>
            <person name="Albertini E."/>
            <person name="Pupilli F."/>
            <person name="Ortiz J.P.A."/>
            <person name="Leblanc O."/>
        </authorList>
    </citation>
    <scope>NUCLEOTIDE SEQUENCE [LARGE SCALE GENOMIC DNA]</scope>
    <source>
        <strain evidence="2">R1</strain>
        <tissue evidence="2">Leaf</tissue>
    </source>
</reference>
<protein>
    <submittedName>
        <fullName evidence="2">Uncharacterized protein</fullName>
    </submittedName>
</protein>
<proteinExistence type="predicted"/>
<evidence type="ECO:0000313" key="2">
    <source>
        <dbReference type="EMBL" id="WVZ79935.1"/>
    </source>
</evidence>
<dbReference type="Proteomes" id="UP001341281">
    <property type="component" value="Chromosome 06"/>
</dbReference>
<organism evidence="2 3">
    <name type="scientific">Paspalum notatum var. saurae</name>
    <dbReference type="NCBI Taxonomy" id="547442"/>
    <lineage>
        <taxon>Eukaryota</taxon>
        <taxon>Viridiplantae</taxon>
        <taxon>Streptophyta</taxon>
        <taxon>Embryophyta</taxon>
        <taxon>Tracheophyta</taxon>
        <taxon>Spermatophyta</taxon>
        <taxon>Magnoliopsida</taxon>
        <taxon>Liliopsida</taxon>
        <taxon>Poales</taxon>
        <taxon>Poaceae</taxon>
        <taxon>PACMAD clade</taxon>
        <taxon>Panicoideae</taxon>
        <taxon>Andropogonodae</taxon>
        <taxon>Paspaleae</taxon>
        <taxon>Paspalinae</taxon>
        <taxon>Paspalum</taxon>
    </lineage>
</organism>
<evidence type="ECO:0000256" key="1">
    <source>
        <dbReference type="SAM" id="MobiDB-lite"/>
    </source>
</evidence>
<evidence type="ECO:0000313" key="3">
    <source>
        <dbReference type="Proteomes" id="UP001341281"/>
    </source>
</evidence>
<accession>A0AAQ3TUR8</accession>
<sequence length="113" mass="12546">MWRRSWGFPRSRLPPGRPVAPLLLCSNREGAERPSLSLPPSSNPPSNPLQLASILGRFGVDLKFKRERDTFVQKLKGEASHAAVPDVVVQNFKREASPTGVRFDLNESPLVES</sequence>
<name>A0AAQ3TUR8_PASNO</name>
<feature type="region of interest" description="Disordered" evidence="1">
    <location>
        <begin position="30"/>
        <end position="49"/>
    </location>
</feature>
<keyword evidence="3" id="KW-1185">Reference proteome</keyword>
<dbReference type="EMBL" id="CP144750">
    <property type="protein sequence ID" value="WVZ79935.1"/>
    <property type="molecule type" value="Genomic_DNA"/>
</dbReference>